<keyword evidence="1" id="KW-1133">Transmembrane helix</keyword>
<feature type="transmembrane region" description="Helical" evidence="1">
    <location>
        <begin position="137"/>
        <end position="157"/>
    </location>
</feature>
<accession>A0A381EB10</accession>
<evidence type="ECO:0000256" key="1">
    <source>
        <dbReference type="SAM" id="Phobius"/>
    </source>
</evidence>
<evidence type="ECO:0008006" key="4">
    <source>
        <dbReference type="Google" id="ProtNLM"/>
    </source>
</evidence>
<dbReference type="InterPro" id="IPR025671">
    <property type="entry name" value="HXXEE"/>
</dbReference>
<dbReference type="RefSeq" id="WP_115611965.1">
    <property type="nucleotide sequence ID" value="NZ_JBHLZC010000002.1"/>
</dbReference>
<dbReference type="Proteomes" id="UP000254572">
    <property type="component" value="Unassembled WGS sequence"/>
</dbReference>
<protein>
    <recommendedName>
        <fullName evidence="4">HXXEE domain-containing protein</fullName>
    </recommendedName>
</protein>
<name>A0A381EB10_9GAMM</name>
<evidence type="ECO:0000313" key="2">
    <source>
        <dbReference type="EMBL" id="SUX24194.1"/>
    </source>
</evidence>
<gene>
    <name evidence="2" type="ORF">NCTC13294_01741</name>
</gene>
<dbReference type="EMBL" id="UFUW01000001">
    <property type="protein sequence ID" value="SUX24194.1"/>
    <property type="molecule type" value="Genomic_DNA"/>
</dbReference>
<dbReference type="AlphaFoldDB" id="A0A381EB10"/>
<keyword evidence="3" id="KW-1185">Reference proteome</keyword>
<keyword evidence="1" id="KW-0812">Transmembrane</keyword>
<evidence type="ECO:0000313" key="3">
    <source>
        <dbReference type="Proteomes" id="UP000254572"/>
    </source>
</evidence>
<feature type="transmembrane region" description="Helical" evidence="1">
    <location>
        <begin position="82"/>
        <end position="99"/>
    </location>
</feature>
<reference evidence="2 3" key="1">
    <citation type="submission" date="2018-06" db="EMBL/GenBank/DDBJ databases">
        <authorList>
            <consortium name="Pathogen Informatics"/>
            <person name="Doyle S."/>
        </authorList>
    </citation>
    <scope>NUCLEOTIDE SEQUENCE [LARGE SCALE GENOMIC DNA]</scope>
    <source>
        <strain evidence="2 3">NCTC13294</strain>
    </source>
</reference>
<organism evidence="2 3">
    <name type="scientific">Cardiobacterium valvarum</name>
    <dbReference type="NCBI Taxonomy" id="194702"/>
    <lineage>
        <taxon>Bacteria</taxon>
        <taxon>Pseudomonadati</taxon>
        <taxon>Pseudomonadota</taxon>
        <taxon>Gammaproteobacteria</taxon>
        <taxon>Cardiobacteriales</taxon>
        <taxon>Cardiobacteriaceae</taxon>
        <taxon>Cardiobacterium</taxon>
    </lineage>
</organism>
<dbReference type="Pfam" id="PF13787">
    <property type="entry name" value="HXXEE"/>
    <property type="match status" value="1"/>
</dbReference>
<keyword evidence="1" id="KW-0472">Membrane</keyword>
<sequence length="175" mass="19976">MTIAHLSLIILSLFMLHEFDEIILIRPWIEKHRYDPRYRKELFIAGKAHYPSTETIAVIIAEEYLLASIGLLIAINWHIPELALAFGICHTLHLLVHIAEVLRFRRAVPGGITAVLTFPLLLWLFACYLSQQPLSWPLLLTLTPLVLVAILLNLAWLHRHAADIDSWLHKTGGTK</sequence>
<proteinExistence type="predicted"/>
<dbReference type="OrthoDB" id="5195477at2"/>
<feature type="transmembrane region" description="Helical" evidence="1">
    <location>
        <begin position="111"/>
        <end position="131"/>
    </location>
</feature>